<evidence type="ECO:0000313" key="2">
    <source>
        <dbReference type="Proteomes" id="UP000482487"/>
    </source>
</evidence>
<gene>
    <name evidence="1" type="ORF">GTA51_17905</name>
</gene>
<sequence>MRITNQIASPTGVLDYRPDQAAVPVEGGEGLTYGTYFAGLEAFLTDAAAVSALHAVALESGLADGEDIAELVVRAEKHGALYHPASVTVRFGGGEVKLCVNVAATPAAAALLEQEAGLLAGLRERFTPEFLPCPRVFATVGGLAFLLEDWFAGYHEFHQDGTGRVRLWDFDAGERLLSQAQALAMYRQAAHILTRYYQAASGSSIGPWHHAAGDFVARVVEDAVSVKLITVRGYGAGQDFAEAGELADKLAALAFFTNLTMRLRLDRVDGVGKLVVAGEDVAEAAVQGFVSGLGALGLDAATVCGILEFLGAFSPQELARAALGLSWPCPEDEAALLATAWPGHAAVVVAALRRLGQVAPAQ</sequence>
<accession>A0A7C9MKV8</accession>
<proteinExistence type="predicted"/>
<reference evidence="1 2" key="1">
    <citation type="submission" date="2020-01" db="EMBL/GenBank/DDBJ databases">
        <title>Genome sequence of Desulfovibrio aerotolerans DSM 16695(T).</title>
        <authorList>
            <person name="Karnachuk O."/>
            <person name="Avakyan M."/>
            <person name="Mardanov A."/>
            <person name="Kadnikov V."/>
            <person name="Ravin N."/>
        </authorList>
    </citation>
    <scope>NUCLEOTIDE SEQUENCE [LARGE SCALE GENOMIC DNA]</scope>
    <source>
        <strain evidence="1 2">DSM 16695</strain>
    </source>
</reference>
<dbReference type="OrthoDB" id="5494762at2"/>
<name>A0A7C9MKV8_9BACT</name>
<keyword evidence="2" id="KW-1185">Reference proteome</keyword>
<organism evidence="1 2">
    <name type="scientific">Solidesulfovibrio aerotolerans</name>
    <dbReference type="NCBI Taxonomy" id="295255"/>
    <lineage>
        <taxon>Bacteria</taxon>
        <taxon>Pseudomonadati</taxon>
        <taxon>Thermodesulfobacteriota</taxon>
        <taxon>Desulfovibrionia</taxon>
        <taxon>Desulfovibrionales</taxon>
        <taxon>Desulfovibrionaceae</taxon>
        <taxon>Solidesulfovibrio</taxon>
    </lineage>
</organism>
<evidence type="ECO:0000313" key="1">
    <source>
        <dbReference type="EMBL" id="MYL84988.1"/>
    </source>
</evidence>
<dbReference type="RefSeq" id="WP_160963538.1">
    <property type="nucleotide sequence ID" value="NZ_WVUD01000050.1"/>
</dbReference>
<comment type="caution">
    <text evidence="1">The sequence shown here is derived from an EMBL/GenBank/DDBJ whole genome shotgun (WGS) entry which is preliminary data.</text>
</comment>
<protein>
    <submittedName>
        <fullName evidence="1">Uncharacterized protein</fullName>
    </submittedName>
</protein>
<dbReference type="EMBL" id="WVUD01000050">
    <property type="protein sequence ID" value="MYL84988.1"/>
    <property type="molecule type" value="Genomic_DNA"/>
</dbReference>
<dbReference type="AlphaFoldDB" id="A0A7C9MKV8"/>
<dbReference type="Proteomes" id="UP000482487">
    <property type="component" value="Unassembled WGS sequence"/>
</dbReference>